<sequence length="156" mass="16342">MDKLWLANEGLLRGQAGAPSDGAQLNGGHGAADVQIIPRGACGLHQLTSRTTLAGMVASHTADFPRPSIQLMAAGFLSVQKLPLTARMLRPANTTISFSNRANLLVWSKASLMHSKPSVLSSQALTSAAWHAEGSCTTGPRVIPSARIRLLAPPLS</sequence>
<reference evidence="1" key="1">
    <citation type="thesis" date="2021" institute="BYU ScholarsArchive" country="Provo, UT, USA">
        <title>Applications of and Algorithms for Genome Assembly and Genomic Analyses with an Emphasis on Marine Teleosts.</title>
        <authorList>
            <person name="Pickett B.D."/>
        </authorList>
    </citation>
    <scope>NUCLEOTIDE SEQUENCE</scope>
    <source>
        <strain evidence="1">HI-2016</strain>
    </source>
</reference>
<comment type="caution">
    <text evidence="1">The sequence shown here is derived from an EMBL/GenBank/DDBJ whole genome shotgun (WGS) entry which is preliminary data.</text>
</comment>
<dbReference type="Proteomes" id="UP000824540">
    <property type="component" value="Unassembled WGS sequence"/>
</dbReference>
<name>A0A8T2PQY4_9TELE</name>
<organism evidence="1 2">
    <name type="scientific">Albula glossodonta</name>
    <name type="common">roundjaw bonefish</name>
    <dbReference type="NCBI Taxonomy" id="121402"/>
    <lineage>
        <taxon>Eukaryota</taxon>
        <taxon>Metazoa</taxon>
        <taxon>Chordata</taxon>
        <taxon>Craniata</taxon>
        <taxon>Vertebrata</taxon>
        <taxon>Euteleostomi</taxon>
        <taxon>Actinopterygii</taxon>
        <taxon>Neopterygii</taxon>
        <taxon>Teleostei</taxon>
        <taxon>Albuliformes</taxon>
        <taxon>Albulidae</taxon>
        <taxon>Albula</taxon>
    </lineage>
</organism>
<evidence type="ECO:0000313" key="1">
    <source>
        <dbReference type="EMBL" id="KAG9353701.1"/>
    </source>
</evidence>
<dbReference type="OrthoDB" id="10675852at2759"/>
<dbReference type="AlphaFoldDB" id="A0A8T2PQY4"/>
<accession>A0A8T2PQY4</accession>
<protein>
    <submittedName>
        <fullName evidence="1">Uncharacterized protein</fullName>
    </submittedName>
</protein>
<gene>
    <name evidence="1" type="ORF">JZ751_011823</name>
</gene>
<keyword evidence="2" id="KW-1185">Reference proteome</keyword>
<evidence type="ECO:0000313" key="2">
    <source>
        <dbReference type="Proteomes" id="UP000824540"/>
    </source>
</evidence>
<dbReference type="EMBL" id="JAFBMS010000003">
    <property type="protein sequence ID" value="KAG9353701.1"/>
    <property type="molecule type" value="Genomic_DNA"/>
</dbReference>
<proteinExistence type="predicted"/>